<feature type="transmembrane region" description="Helical" evidence="1">
    <location>
        <begin position="132"/>
        <end position="151"/>
    </location>
</feature>
<keyword evidence="3" id="KW-1185">Reference proteome</keyword>
<evidence type="ECO:0000256" key="1">
    <source>
        <dbReference type="SAM" id="Phobius"/>
    </source>
</evidence>
<keyword evidence="1" id="KW-0472">Membrane</keyword>
<dbReference type="Proteomes" id="UP001597171">
    <property type="component" value="Unassembled WGS sequence"/>
</dbReference>
<keyword evidence="1" id="KW-0812">Transmembrane</keyword>
<comment type="caution">
    <text evidence="2">The sequence shown here is derived from an EMBL/GenBank/DDBJ whole genome shotgun (WGS) entry which is preliminary data.</text>
</comment>
<feature type="transmembrane region" description="Helical" evidence="1">
    <location>
        <begin position="35"/>
        <end position="55"/>
    </location>
</feature>
<dbReference type="EMBL" id="JBHTMX010000005">
    <property type="protein sequence ID" value="MFD1330705.1"/>
    <property type="molecule type" value="Genomic_DNA"/>
</dbReference>
<protein>
    <recommendedName>
        <fullName evidence="4">Cytochrome c oxidase polypeptide IV</fullName>
    </recommendedName>
</protein>
<feature type="transmembrane region" description="Helical" evidence="1">
    <location>
        <begin position="107"/>
        <end position="126"/>
    </location>
</feature>
<keyword evidence="1" id="KW-1133">Transmembrane helix</keyword>
<accession>A0ABW3Z372</accession>
<evidence type="ECO:0008006" key="4">
    <source>
        <dbReference type="Google" id="ProtNLM"/>
    </source>
</evidence>
<reference evidence="3" key="1">
    <citation type="journal article" date="2019" name="Int. J. Syst. Evol. Microbiol.">
        <title>The Global Catalogue of Microorganisms (GCM) 10K type strain sequencing project: providing services to taxonomists for standard genome sequencing and annotation.</title>
        <authorList>
            <consortium name="The Broad Institute Genomics Platform"/>
            <consortium name="The Broad Institute Genome Sequencing Center for Infectious Disease"/>
            <person name="Wu L."/>
            <person name="Ma J."/>
        </authorList>
    </citation>
    <scope>NUCLEOTIDE SEQUENCE [LARGE SCALE GENOMIC DNA]</scope>
    <source>
        <strain evidence="3">CCUG 61696</strain>
    </source>
</reference>
<evidence type="ECO:0000313" key="2">
    <source>
        <dbReference type="EMBL" id="MFD1330705.1"/>
    </source>
</evidence>
<name>A0ABW3Z372_9HYPH</name>
<proteinExistence type="predicted"/>
<organism evidence="2 3">
    <name type="scientific">Methylopila musalis</name>
    <dbReference type="NCBI Taxonomy" id="1134781"/>
    <lineage>
        <taxon>Bacteria</taxon>
        <taxon>Pseudomonadati</taxon>
        <taxon>Pseudomonadota</taxon>
        <taxon>Alphaproteobacteria</taxon>
        <taxon>Hyphomicrobiales</taxon>
        <taxon>Methylopilaceae</taxon>
        <taxon>Methylopila</taxon>
    </lineage>
</organism>
<gene>
    <name evidence="2" type="ORF">ACFQ4O_01690</name>
</gene>
<dbReference type="RefSeq" id="WP_378773887.1">
    <property type="nucleotide sequence ID" value="NZ_JBHTMX010000005.1"/>
</dbReference>
<sequence>MTLFVAAVFLTIALIFGGVAGYLLASNDGPQDFAAVMGGGAWILASVVAALALAARSGKIVGTSGWDHVKSAGVGVDPDAMTAQAWATEGARWSGEASVPFGETAPVLFMLLSGLALACVGVGLWWMGRLTLGGVAVTWGIAAFMAYWAWLAHSDGRADRS</sequence>
<evidence type="ECO:0000313" key="3">
    <source>
        <dbReference type="Proteomes" id="UP001597171"/>
    </source>
</evidence>